<dbReference type="Pfam" id="PF00005">
    <property type="entry name" value="ABC_tran"/>
    <property type="match status" value="1"/>
</dbReference>
<keyword evidence="2" id="KW-1003">Cell membrane</keyword>
<dbReference type="EMBL" id="CP054143">
    <property type="protein sequence ID" value="QKJ67569.1"/>
    <property type="molecule type" value="Genomic_DNA"/>
</dbReference>
<keyword evidence="5" id="KW-1278">Translocase</keyword>
<dbReference type="CDD" id="cd03214">
    <property type="entry name" value="ABC_Iron-Siderophores_B12_Hemin"/>
    <property type="match status" value="1"/>
</dbReference>
<proteinExistence type="predicted"/>
<dbReference type="GO" id="GO:0005524">
    <property type="term" value="F:ATP binding"/>
    <property type="evidence" value="ECO:0007669"/>
    <property type="project" value="UniProtKB-KW"/>
</dbReference>
<protein>
    <submittedName>
        <fullName evidence="8">ABC transporter ATP-binding protein</fullName>
    </submittedName>
</protein>
<dbReference type="InterPro" id="IPR017871">
    <property type="entry name" value="ABC_transporter-like_CS"/>
</dbReference>
<comment type="function">
    <text evidence="6">Part of the ABC transporter complex HmuTUV involved in hemin import. Responsible for energy coupling to the transport system.</text>
</comment>
<keyword evidence="1" id="KW-0813">Transport</keyword>
<dbReference type="Gene3D" id="3.40.50.300">
    <property type="entry name" value="P-loop containing nucleotide triphosphate hydrolases"/>
    <property type="match status" value="1"/>
</dbReference>
<dbReference type="PANTHER" id="PTHR42794:SF1">
    <property type="entry name" value="HEMIN IMPORT ATP-BINDING PROTEIN HMUV"/>
    <property type="match status" value="1"/>
</dbReference>
<dbReference type="SUPFAM" id="SSF52540">
    <property type="entry name" value="P-loop containing nucleoside triphosphate hydrolases"/>
    <property type="match status" value="1"/>
</dbReference>
<dbReference type="PROSITE" id="PS50893">
    <property type="entry name" value="ABC_TRANSPORTER_2"/>
    <property type="match status" value="1"/>
</dbReference>
<keyword evidence="2" id="KW-0472">Membrane</keyword>
<name>A0A6M8SY81_9NEIS</name>
<evidence type="ECO:0000259" key="7">
    <source>
        <dbReference type="PROSITE" id="PS50893"/>
    </source>
</evidence>
<dbReference type="InterPro" id="IPR027417">
    <property type="entry name" value="P-loop_NTPase"/>
</dbReference>
<dbReference type="PROSITE" id="PS00211">
    <property type="entry name" value="ABC_TRANSPORTER_1"/>
    <property type="match status" value="1"/>
</dbReference>
<evidence type="ECO:0000256" key="4">
    <source>
        <dbReference type="ARBA" id="ARBA00022840"/>
    </source>
</evidence>
<sequence>MSVQPTSMLLQHVSIAQADRRLISDLSLHIQPGEVWLVLGENGCGKSTLLSAMAGWHALAAGEIALQGRPWVDWPHGERAKMLAWQTQQDECPFPLTVLEKTLTGRHPHLSRFAWESAADVALAQAQLARLDLSLLAARDLATLSGGERRRVALATALTQDAPLLLLDEPLSQLDLRHQQQALQVLSEEQAKGRAIVMVTHEPNHAHFFAAEHCRVLLLFGDGRWLAGPRAEVLTADHLTALYHHPIVEITTPDRAWFIPR</sequence>
<feature type="domain" description="ABC transporter" evidence="7">
    <location>
        <begin position="8"/>
        <end position="247"/>
    </location>
</feature>
<evidence type="ECO:0000256" key="6">
    <source>
        <dbReference type="ARBA" id="ARBA00037066"/>
    </source>
</evidence>
<evidence type="ECO:0000256" key="5">
    <source>
        <dbReference type="ARBA" id="ARBA00022967"/>
    </source>
</evidence>
<keyword evidence="3" id="KW-0547">Nucleotide-binding</keyword>
<organism evidence="8 9">
    <name type="scientific">Deefgea piscis</name>
    <dbReference type="NCBI Taxonomy" id="2739061"/>
    <lineage>
        <taxon>Bacteria</taxon>
        <taxon>Pseudomonadati</taxon>
        <taxon>Pseudomonadota</taxon>
        <taxon>Betaproteobacteria</taxon>
        <taxon>Neisseriales</taxon>
        <taxon>Chitinibacteraceae</taxon>
        <taxon>Deefgea</taxon>
    </lineage>
</organism>
<dbReference type="SMART" id="SM00382">
    <property type="entry name" value="AAA"/>
    <property type="match status" value="1"/>
</dbReference>
<dbReference type="AlphaFoldDB" id="A0A6M8SY81"/>
<reference evidence="8 9" key="1">
    <citation type="submission" date="2020-05" db="EMBL/GenBank/DDBJ databases">
        <title>Complete genome sequence of Deefgea sp. D17.</title>
        <authorList>
            <person name="Bae J.-W."/>
            <person name="Han J.E."/>
        </authorList>
    </citation>
    <scope>NUCLEOTIDE SEQUENCE [LARGE SCALE GENOMIC DNA]</scope>
    <source>
        <strain evidence="8 9">D17</strain>
    </source>
</reference>
<keyword evidence="9" id="KW-1185">Reference proteome</keyword>
<keyword evidence="4 8" id="KW-0067">ATP-binding</keyword>
<accession>A0A6M8SY81</accession>
<evidence type="ECO:0000256" key="3">
    <source>
        <dbReference type="ARBA" id="ARBA00022741"/>
    </source>
</evidence>
<evidence type="ECO:0000313" key="9">
    <source>
        <dbReference type="Proteomes" id="UP000504844"/>
    </source>
</evidence>
<dbReference type="KEGG" id="dee:HQN60_13090"/>
<evidence type="ECO:0000256" key="1">
    <source>
        <dbReference type="ARBA" id="ARBA00022448"/>
    </source>
</evidence>
<dbReference type="GO" id="GO:0016887">
    <property type="term" value="F:ATP hydrolysis activity"/>
    <property type="evidence" value="ECO:0007669"/>
    <property type="project" value="InterPro"/>
</dbReference>
<dbReference type="RefSeq" id="WP_173534071.1">
    <property type="nucleotide sequence ID" value="NZ_CP054143.1"/>
</dbReference>
<evidence type="ECO:0000313" key="8">
    <source>
        <dbReference type="EMBL" id="QKJ67569.1"/>
    </source>
</evidence>
<dbReference type="Proteomes" id="UP000504844">
    <property type="component" value="Chromosome"/>
</dbReference>
<dbReference type="PANTHER" id="PTHR42794">
    <property type="entry name" value="HEMIN IMPORT ATP-BINDING PROTEIN HMUV"/>
    <property type="match status" value="1"/>
</dbReference>
<evidence type="ECO:0000256" key="2">
    <source>
        <dbReference type="ARBA" id="ARBA00022475"/>
    </source>
</evidence>
<dbReference type="InterPro" id="IPR003439">
    <property type="entry name" value="ABC_transporter-like_ATP-bd"/>
</dbReference>
<dbReference type="InterPro" id="IPR003593">
    <property type="entry name" value="AAA+_ATPase"/>
</dbReference>
<gene>
    <name evidence="8" type="ORF">HQN60_13090</name>
</gene>